<sequence>MAETLSWNQIQTPAAMPLVREIQQLTTGFQLLWMRLMLLQTSPTGVINEFNEPAVFFNCLSFISCNVFLDYDVENNLRTSIHGYNILTRCC</sequence>
<dbReference type="EMBL" id="JRRC01142570">
    <property type="protein sequence ID" value="KHG00668.1"/>
    <property type="molecule type" value="Genomic_DNA"/>
</dbReference>
<evidence type="ECO:0000313" key="2">
    <source>
        <dbReference type="Proteomes" id="UP000032142"/>
    </source>
</evidence>
<comment type="caution">
    <text evidence="1">The sequence shown here is derived from an EMBL/GenBank/DDBJ whole genome shotgun (WGS) entry which is preliminary data.</text>
</comment>
<evidence type="ECO:0000313" key="1">
    <source>
        <dbReference type="EMBL" id="KHG00668.1"/>
    </source>
</evidence>
<accession>A0A0B0MEU0</accession>
<gene>
    <name evidence="1" type="ORF">F383_18979</name>
</gene>
<organism evidence="1 2">
    <name type="scientific">Gossypium arboreum</name>
    <name type="common">Tree cotton</name>
    <name type="synonym">Gossypium nanking</name>
    <dbReference type="NCBI Taxonomy" id="29729"/>
    <lineage>
        <taxon>Eukaryota</taxon>
        <taxon>Viridiplantae</taxon>
        <taxon>Streptophyta</taxon>
        <taxon>Embryophyta</taxon>
        <taxon>Tracheophyta</taxon>
        <taxon>Spermatophyta</taxon>
        <taxon>Magnoliopsida</taxon>
        <taxon>eudicotyledons</taxon>
        <taxon>Gunneridae</taxon>
        <taxon>Pentapetalae</taxon>
        <taxon>rosids</taxon>
        <taxon>malvids</taxon>
        <taxon>Malvales</taxon>
        <taxon>Malvaceae</taxon>
        <taxon>Malvoideae</taxon>
        <taxon>Gossypium</taxon>
    </lineage>
</organism>
<dbReference type="AlphaFoldDB" id="A0A0B0MEU0"/>
<keyword evidence="2" id="KW-1185">Reference proteome</keyword>
<proteinExistence type="predicted"/>
<name>A0A0B0MEU0_GOSAR</name>
<dbReference type="Proteomes" id="UP000032142">
    <property type="component" value="Unassembled WGS sequence"/>
</dbReference>
<protein>
    <submittedName>
        <fullName evidence="1">WD repeat-containing 70</fullName>
    </submittedName>
</protein>
<reference evidence="2" key="1">
    <citation type="submission" date="2014-09" db="EMBL/GenBank/DDBJ databases">
        <authorList>
            <person name="Mudge J."/>
            <person name="Ramaraj T."/>
            <person name="Lindquist I.E."/>
            <person name="Bharti A.K."/>
            <person name="Sundararajan A."/>
            <person name="Cameron C.T."/>
            <person name="Woodward J.E."/>
            <person name="May G.D."/>
            <person name="Brubaker C."/>
            <person name="Broadhvest J."/>
            <person name="Wilkins T.A."/>
        </authorList>
    </citation>
    <scope>NUCLEOTIDE SEQUENCE</scope>
    <source>
        <strain evidence="2">cv. AKA8401</strain>
    </source>
</reference>